<dbReference type="Gene3D" id="1.10.510.10">
    <property type="entry name" value="Transferase(Phosphotransferase) domain 1"/>
    <property type="match status" value="1"/>
</dbReference>
<dbReference type="FunFam" id="3.30.200.20:FF:000356">
    <property type="entry name" value="WEE protein kinase"/>
    <property type="match status" value="1"/>
</dbReference>
<dbReference type="Gene3D" id="3.30.200.20">
    <property type="entry name" value="Phosphorylase Kinase, domain 1"/>
    <property type="match status" value="1"/>
</dbReference>
<evidence type="ECO:0000256" key="10">
    <source>
        <dbReference type="ARBA" id="ARBA00067836"/>
    </source>
</evidence>
<dbReference type="PANTHER" id="PTHR11042:SF185">
    <property type="entry name" value="WEE1-LIKE PROTEIN KINASE"/>
    <property type="match status" value="1"/>
</dbReference>
<organism evidence="15 16">
    <name type="scientific">Adiantum capillus-veneris</name>
    <name type="common">Maidenhair fern</name>
    <dbReference type="NCBI Taxonomy" id="13818"/>
    <lineage>
        <taxon>Eukaryota</taxon>
        <taxon>Viridiplantae</taxon>
        <taxon>Streptophyta</taxon>
        <taxon>Embryophyta</taxon>
        <taxon>Tracheophyta</taxon>
        <taxon>Polypodiopsida</taxon>
        <taxon>Polypodiidae</taxon>
        <taxon>Polypodiales</taxon>
        <taxon>Pteridineae</taxon>
        <taxon>Pteridaceae</taxon>
        <taxon>Vittarioideae</taxon>
        <taxon>Adiantum</taxon>
    </lineage>
</organism>
<reference evidence="15" key="1">
    <citation type="submission" date="2021-01" db="EMBL/GenBank/DDBJ databases">
        <title>Adiantum capillus-veneris genome.</title>
        <authorList>
            <person name="Fang Y."/>
            <person name="Liao Q."/>
        </authorList>
    </citation>
    <scope>NUCLEOTIDE SEQUENCE</scope>
    <source>
        <strain evidence="15">H3</strain>
        <tissue evidence="15">Leaf</tissue>
    </source>
</reference>
<keyword evidence="3" id="KW-0479">Metal-binding</keyword>
<evidence type="ECO:0000313" key="16">
    <source>
        <dbReference type="Proteomes" id="UP000886520"/>
    </source>
</evidence>
<keyword evidence="5" id="KW-0418">Kinase</keyword>
<evidence type="ECO:0000256" key="13">
    <source>
        <dbReference type="SAM" id="MobiDB-lite"/>
    </source>
</evidence>
<dbReference type="Proteomes" id="UP000886520">
    <property type="component" value="Chromosome 3"/>
</dbReference>
<sequence>MEAGCDGGLCLSQKLSQVSLRSRPHLDQILCSFAEDDLDEICSQDFFCTPDFLTPVERQFSLDLEGNKENVSSIPPPIQCSPVRSKRPRPDSAMPPQPQIMLIKDNPLEDSQDIASSESEPQSKTQPLAEHLPPNSRARIASMRRRVLSPPCVKNPFKRENYEHCHTEGKLPPKQAQFLPALGANCESRYREEFHEIEEIGRGNFSSVFKVLKRIDGCLYAVKRSHRQLRQDSERRQALTEVQALAALGLHEHVVRYHTAWFENDQLYIQMELCEGILSNKKPASMGTQEKFLLEALRQVVEALAFIHSRGLAHLDVKPANIYFSGSKLKLGDFGRATRLDGSISVEEGDARYMPLELINDDYRHLPKADVFALGATIFELARDLPLPSSGSQFQAIRQGRLPLLPGFSLPFQNLLKALMHPNPEARPSPQDLLKCALLRNLGNVVASK</sequence>
<dbReference type="GO" id="GO:0004715">
    <property type="term" value="F:non-membrane spanning protein tyrosine kinase activity"/>
    <property type="evidence" value="ECO:0007669"/>
    <property type="project" value="UniProtKB-EC"/>
</dbReference>
<name>A0A9D4VAW8_ADICA</name>
<evidence type="ECO:0000256" key="2">
    <source>
        <dbReference type="ARBA" id="ARBA00022679"/>
    </source>
</evidence>
<dbReference type="PROSITE" id="PS00107">
    <property type="entry name" value="PROTEIN_KINASE_ATP"/>
    <property type="match status" value="1"/>
</dbReference>
<evidence type="ECO:0000256" key="6">
    <source>
        <dbReference type="ARBA" id="ARBA00022840"/>
    </source>
</evidence>
<keyword evidence="8" id="KW-0829">Tyrosine-protein kinase</keyword>
<keyword evidence="16" id="KW-1185">Reference proteome</keyword>
<accession>A0A9D4VAW8</accession>
<keyword evidence="6 11" id="KW-0067">ATP-binding</keyword>
<dbReference type="SUPFAM" id="SSF56112">
    <property type="entry name" value="Protein kinase-like (PK-like)"/>
    <property type="match status" value="1"/>
</dbReference>
<evidence type="ECO:0000256" key="11">
    <source>
        <dbReference type="PROSITE-ProRule" id="PRU10141"/>
    </source>
</evidence>
<dbReference type="InterPro" id="IPR008271">
    <property type="entry name" value="Ser/Thr_kinase_AS"/>
</dbReference>
<feature type="compositionally biased region" description="Polar residues" evidence="13">
    <location>
        <begin position="113"/>
        <end position="126"/>
    </location>
</feature>
<dbReference type="GO" id="GO:0005634">
    <property type="term" value="C:nucleus"/>
    <property type="evidence" value="ECO:0007669"/>
    <property type="project" value="TreeGrafter"/>
</dbReference>
<dbReference type="SMART" id="SM00220">
    <property type="entry name" value="S_TKc"/>
    <property type="match status" value="1"/>
</dbReference>
<proteinExistence type="inferred from homology"/>
<evidence type="ECO:0000256" key="5">
    <source>
        <dbReference type="ARBA" id="ARBA00022777"/>
    </source>
</evidence>
<dbReference type="FunFam" id="1.10.510.10:FF:000531">
    <property type="entry name" value="Wee1-like protein kinase"/>
    <property type="match status" value="1"/>
</dbReference>
<dbReference type="GO" id="GO:0046872">
    <property type="term" value="F:metal ion binding"/>
    <property type="evidence" value="ECO:0007669"/>
    <property type="project" value="UniProtKB-KW"/>
</dbReference>
<evidence type="ECO:0000256" key="1">
    <source>
        <dbReference type="ARBA" id="ARBA00011903"/>
    </source>
</evidence>
<keyword evidence="12" id="KW-0723">Serine/threonine-protein kinase</keyword>
<dbReference type="GO" id="GO:0005737">
    <property type="term" value="C:cytoplasm"/>
    <property type="evidence" value="ECO:0007669"/>
    <property type="project" value="TreeGrafter"/>
</dbReference>
<gene>
    <name evidence="15" type="ORF">GOP47_0002874</name>
</gene>
<evidence type="ECO:0000256" key="3">
    <source>
        <dbReference type="ARBA" id="ARBA00022723"/>
    </source>
</evidence>
<dbReference type="GO" id="GO:0004674">
    <property type="term" value="F:protein serine/threonine kinase activity"/>
    <property type="evidence" value="ECO:0007669"/>
    <property type="project" value="UniProtKB-KW"/>
</dbReference>
<evidence type="ECO:0000256" key="9">
    <source>
        <dbReference type="ARBA" id="ARBA00037982"/>
    </source>
</evidence>
<keyword evidence="2" id="KW-0808">Transferase</keyword>
<evidence type="ECO:0000256" key="7">
    <source>
        <dbReference type="ARBA" id="ARBA00022842"/>
    </source>
</evidence>
<dbReference type="EMBL" id="JABFUD020000002">
    <property type="protein sequence ID" value="KAI5083131.1"/>
    <property type="molecule type" value="Genomic_DNA"/>
</dbReference>
<evidence type="ECO:0000313" key="15">
    <source>
        <dbReference type="EMBL" id="KAI5083131.1"/>
    </source>
</evidence>
<dbReference type="InterPro" id="IPR011009">
    <property type="entry name" value="Kinase-like_dom_sf"/>
</dbReference>
<feature type="domain" description="Protein kinase" evidence="14">
    <location>
        <begin position="194"/>
        <end position="439"/>
    </location>
</feature>
<keyword evidence="4 11" id="KW-0547">Nucleotide-binding</keyword>
<dbReference type="AlphaFoldDB" id="A0A9D4VAW8"/>
<dbReference type="OrthoDB" id="5337378at2759"/>
<dbReference type="InterPro" id="IPR000719">
    <property type="entry name" value="Prot_kinase_dom"/>
</dbReference>
<comment type="caution">
    <text evidence="15">The sequence shown here is derived from an EMBL/GenBank/DDBJ whole genome shotgun (WGS) entry which is preliminary data.</text>
</comment>
<feature type="binding site" evidence="11">
    <location>
        <position position="223"/>
    </location>
    <ligand>
        <name>ATP</name>
        <dbReference type="ChEBI" id="CHEBI:30616"/>
    </ligand>
</feature>
<protein>
    <recommendedName>
        <fullName evidence="10">Wee1-like protein kinase</fullName>
        <ecNumber evidence="1">2.7.10.2</ecNumber>
    </recommendedName>
</protein>
<dbReference type="PANTHER" id="PTHR11042">
    <property type="entry name" value="EUKARYOTIC TRANSLATION INITIATION FACTOR 2-ALPHA KINASE EIF2-ALPHA KINASE -RELATED"/>
    <property type="match status" value="1"/>
</dbReference>
<dbReference type="PROSITE" id="PS50011">
    <property type="entry name" value="PROTEIN_KINASE_DOM"/>
    <property type="match status" value="1"/>
</dbReference>
<dbReference type="InterPro" id="IPR050339">
    <property type="entry name" value="CC_SR_Kinase"/>
</dbReference>
<dbReference type="Pfam" id="PF00069">
    <property type="entry name" value="Pkinase"/>
    <property type="match status" value="1"/>
</dbReference>
<evidence type="ECO:0000256" key="4">
    <source>
        <dbReference type="ARBA" id="ARBA00022741"/>
    </source>
</evidence>
<evidence type="ECO:0000256" key="8">
    <source>
        <dbReference type="ARBA" id="ARBA00023137"/>
    </source>
</evidence>
<dbReference type="PROSITE" id="PS00108">
    <property type="entry name" value="PROTEIN_KINASE_ST"/>
    <property type="match status" value="1"/>
</dbReference>
<dbReference type="EC" id="2.7.10.2" evidence="1"/>
<feature type="region of interest" description="Disordered" evidence="13">
    <location>
        <begin position="67"/>
        <end position="135"/>
    </location>
</feature>
<dbReference type="InterPro" id="IPR017441">
    <property type="entry name" value="Protein_kinase_ATP_BS"/>
</dbReference>
<comment type="similarity">
    <text evidence="9">Belongs to the protein kinase superfamily. Ser/Thr protein kinase family. GCN2 subfamily.</text>
</comment>
<evidence type="ECO:0000256" key="12">
    <source>
        <dbReference type="RuleBase" id="RU000304"/>
    </source>
</evidence>
<dbReference type="GO" id="GO:0005524">
    <property type="term" value="F:ATP binding"/>
    <property type="evidence" value="ECO:0007669"/>
    <property type="project" value="UniProtKB-UniRule"/>
</dbReference>
<keyword evidence="7" id="KW-0460">Magnesium</keyword>
<evidence type="ECO:0000259" key="14">
    <source>
        <dbReference type="PROSITE" id="PS50011"/>
    </source>
</evidence>